<comment type="caution">
    <text evidence="2">The sequence shown here is derived from an EMBL/GenBank/DDBJ whole genome shotgun (WGS) entry which is preliminary data.</text>
</comment>
<dbReference type="Proteomes" id="UP000231704">
    <property type="component" value="Unassembled WGS sequence"/>
</dbReference>
<evidence type="ECO:0000313" key="3">
    <source>
        <dbReference type="Proteomes" id="UP000231704"/>
    </source>
</evidence>
<feature type="transmembrane region" description="Helical" evidence="1">
    <location>
        <begin position="77"/>
        <end position="97"/>
    </location>
</feature>
<protein>
    <recommendedName>
        <fullName evidence="4">PrsW family intramembrane metalloprotease</fullName>
    </recommendedName>
</protein>
<accession>A0A2M7B6U3</accession>
<evidence type="ECO:0000256" key="1">
    <source>
        <dbReference type="SAM" id="Phobius"/>
    </source>
</evidence>
<keyword evidence="1" id="KW-1133">Transmembrane helix</keyword>
<organism evidence="2 3">
    <name type="scientific">Candidatus Wolfebacteria bacterium CG03_land_8_20_14_0_80_39_317</name>
    <dbReference type="NCBI Taxonomy" id="1975068"/>
    <lineage>
        <taxon>Bacteria</taxon>
        <taxon>Candidatus Wolfeibacteriota</taxon>
    </lineage>
</organism>
<dbReference type="AlphaFoldDB" id="A0A2M7B6U3"/>
<dbReference type="GO" id="GO:0008233">
    <property type="term" value="F:peptidase activity"/>
    <property type="evidence" value="ECO:0007669"/>
    <property type="project" value="InterPro"/>
</dbReference>
<gene>
    <name evidence="2" type="ORF">COS60_01185</name>
</gene>
<dbReference type="EMBL" id="PEVI01000032">
    <property type="protein sequence ID" value="PIU98790.1"/>
    <property type="molecule type" value="Genomic_DNA"/>
</dbReference>
<dbReference type="PANTHER" id="PTHR36844">
    <property type="entry name" value="PROTEASE PRSW"/>
    <property type="match status" value="1"/>
</dbReference>
<keyword evidence="1" id="KW-0812">Transmembrane</keyword>
<evidence type="ECO:0008006" key="4">
    <source>
        <dbReference type="Google" id="ProtNLM"/>
    </source>
</evidence>
<feature type="transmembrane region" description="Helical" evidence="1">
    <location>
        <begin position="12"/>
        <end position="33"/>
    </location>
</feature>
<dbReference type="PANTHER" id="PTHR36844:SF1">
    <property type="entry name" value="PROTEASE PRSW"/>
    <property type="match status" value="1"/>
</dbReference>
<evidence type="ECO:0000313" key="2">
    <source>
        <dbReference type="EMBL" id="PIU98790.1"/>
    </source>
</evidence>
<feature type="non-terminal residue" evidence="2">
    <location>
        <position position="1"/>
    </location>
</feature>
<reference evidence="3" key="1">
    <citation type="submission" date="2017-09" db="EMBL/GenBank/DDBJ databases">
        <title>Depth-based differentiation of microbial function through sediment-hosted aquifers and enrichment of novel symbionts in the deep terrestrial subsurface.</title>
        <authorList>
            <person name="Probst A.J."/>
            <person name="Ladd B."/>
            <person name="Jarett J.K."/>
            <person name="Geller-Mcgrath D.E."/>
            <person name="Sieber C.M.K."/>
            <person name="Emerson J.B."/>
            <person name="Anantharaman K."/>
            <person name="Thomas B.C."/>
            <person name="Malmstrom R."/>
            <person name="Stieglmeier M."/>
            <person name="Klingl A."/>
            <person name="Woyke T."/>
            <person name="Ryan C.M."/>
            <person name="Banfield J.F."/>
        </authorList>
    </citation>
    <scope>NUCLEOTIDE SEQUENCE [LARGE SCALE GENOMIC DNA]</scope>
</reference>
<feature type="transmembrane region" description="Helical" evidence="1">
    <location>
        <begin position="103"/>
        <end position="121"/>
    </location>
</feature>
<dbReference type="InterPro" id="IPR026898">
    <property type="entry name" value="PrsW"/>
</dbReference>
<name>A0A2M7B6U3_9BACT</name>
<keyword evidence="1" id="KW-0472">Membrane</keyword>
<dbReference type="Pfam" id="PF13367">
    <property type="entry name" value="PrsW-protease"/>
    <property type="match status" value="1"/>
</dbReference>
<proteinExistence type="predicted"/>
<feature type="transmembrane region" description="Helical" evidence="1">
    <location>
        <begin position="39"/>
        <end position="65"/>
    </location>
</feature>
<sequence>SPFFDEPIDAMIYMITAALGFAMVENIAIMFNIKILSEAFSIITLRFVGATLLHALSSGLVGYYWAKGIISNRTKLLVFKGIVFATLLHMVFNYLILSFKETLIYPTIFLIIVALLIFWDFEKIKPTNNESVRINE</sequence>